<keyword evidence="3" id="KW-1185">Reference proteome</keyword>
<feature type="transmembrane region" description="Helical" evidence="1">
    <location>
        <begin position="368"/>
        <end position="387"/>
    </location>
</feature>
<keyword evidence="1" id="KW-0472">Membrane</keyword>
<reference evidence="2 3" key="1">
    <citation type="submission" date="2017-08" db="EMBL/GenBank/DDBJ databases">
        <title>Acidophilic green algal genome provides insights into adaptation to an acidic environment.</title>
        <authorList>
            <person name="Hirooka S."/>
            <person name="Hirose Y."/>
            <person name="Kanesaki Y."/>
            <person name="Higuchi S."/>
            <person name="Fujiwara T."/>
            <person name="Onuma R."/>
            <person name="Era A."/>
            <person name="Ohbayashi R."/>
            <person name="Uzuka A."/>
            <person name="Nozaki H."/>
            <person name="Yoshikawa H."/>
            <person name="Miyagishima S.Y."/>
        </authorList>
    </citation>
    <scope>NUCLEOTIDE SEQUENCE [LARGE SCALE GENOMIC DNA]</scope>
    <source>
        <strain evidence="2 3">NIES-2499</strain>
    </source>
</reference>
<keyword evidence="1" id="KW-1133">Transmembrane helix</keyword>
<accession>A0A250XUD1</accession>
<organism evidence="2 3">
    <name type="scientific">Chlamydomonas eustigma</name>
    <dbReference type="NCBI Taxonomy" id="1157962"/>
    <lineage>
        <taxon>Eukaryota</taxon>
        <taxon>Viridiplantae</taxon>
        <taxon>Chlorophyta</taxon>
        <taxon>core chlorophytes</taxon>
        <taxon>Chlorophyceae</taxon>
        <taxon>CS clade</taxon>
        <taxon>Chlamydomonadales</taxon>
        <taxon>Chlamydomonadaceae</taxon>
        <taxon>Chlamydomonas</taxon>
    </lineage>
</organism>
<dbReference type="Proteomes" id="UP000232323">
    <property type="component" value="Unassembled WGS sequence"/>
</dbReference>
<evidence type="ECO:0000256" key="1">
    <source>
        <dbReference type="SAM" id="Phobius"/>
    </source>
</evidence>
<sequence length="667" mass="72534">MTPTAAKKNRIDVPAAISELVRYVTQLVQRLVALWIEAVPKIWIALWSLVMLIVVVLVLALVAYLLSIVYPRPFLLNHTEDFDSILSTLVADVQVQLQSLSDADLSWLTPIAPVADIQADVATLLGRSDLSGDLSIYFCYHSSISNYGWIGRNDIRSNLPQFVTSDGTTLDTSDFRENVLVPADRLANNLQALSDALMNGGDLRSRPDGIANGNFAANAGSALQVHVLRMLLDQQPSVERMSLSRRPNFPMGIWLIYYLPIVQSIFEVRIPSAWENYANLANSWASLGLNSWESIGEQILLMPCQMAFSDPAQRAQYCKGGNSGTEGFDLGGVFKVVGEIGEFIENLLSATIAIAMLISNFASNPFNALIDIIGVIIGMLIGIVLYLAWLMLTITFVAPAIVIVLSYLWTLSYCWYFTVVLVILALILGITYFFLWLIDMPTGGLVVATLRCDSRPDDWYRLSSSGAACERLPSYMPDWCPQQQVYRTYLGLSSGYGPEAFVDFTAPAHFSAMSEASKASAMFSAFQTKTAWYQTCYGSLSGYDYLNRHLCDNFDALLPASSASTMAVVCKEIFCDYEAGGGYDASAQRTQDGFQPSAPGGPNAASCARISNAADGATETPPGGLAGALLQHLLLVAAVAAIVVLFVITLQNVRITPPPAASYPAIP</sequence>
<evidence type="ECO:0000313" key="2">
    <source>
        <dbReference type="EMBL" id="GAX86667.1"/>
    </source>
</evidence>
<feature type="transmembrane region" description="Helical" evidence="1">
    <location>
        <begin position="42"/>
        <end position="66"/>
    </location>
</feature>
<feature type="transmembrane region" description="Helical" evidence="1">
    <location>
        <begin position="633"/>
        <end position="653"/>
    </location>
</feature>
<protein>
    <submittedName>
        <fullName evidence="2">Uncharacterized protein</fullName>
    </submittedName>
</protein>
<dbReference type="AlphaFoldDB" id="A0A250XUD1"/>
<gene>
    <name evidence="2" type="ORF">CEUSTIGMA_g14075.t1</name>
</gene>
<feature type="transmembrane region" description="Helical" evidence="1">
    <location>
        <begin position="392"/>
        <end position="409"/>
    </location>
</feature>
<comment type="caution">
    <text evidence="2">The sequence shown here is derived from an EMBL/GenBank/DDBJ whole genome shotgun (WGS) entry which is preliminary data.</text>
</comment>
<keyword evidence="1" id="KW-0812">Transmembrane</keyword>
<proteinExistence type="predicted"/>
<feature type="transmembrane region" description="Helical" evidence="1">
    <location>
        <begin position="415"/>
        <end position="438"/>
    </location>
</feature>
<evidence type="ECO:0000313" key="3">
    <source>
        <dbReference type="Proteomes" id="UP000232323"/>
    </source>
</evidence>
<dbReference type="EMBL" id="BEGY01000476">
    <property type="protein sequence ID" value="GAX86667.1"/>
    <property type="molecule type" value="Genomic_DNA"/>
</dbReference>
<name>A0A250XUD1_9CHLO</name>